<comment type="caution">
    <text evidence="1">The sequence shown here is derived from an EMBL/GenBank/DDBJ whole genome shotgun (WGS) entry which is preliminary data.</text>
</comment>
<dbReference type="Proteomes" id="UP000017127">
    <property type="component" value="Unassembled WGS sequence"/>
</dbReference>
<accession>U7QL08</accession>
<dbReference type="AlphaFoldDB" id="U7QL08"/>
<sequence>MDLALFICLYSFFLIVFCLNIFEDTKFSGVETSPIQVIFSEY</sequence>
<proteinExistence type="predicted"/>
<keyword evidence="2" id="KW-1185">Reference proteome</keyword>
<dbReference type="EMBL" id="AUZM01000009">
    <property type="protein sequence ID" value="ERT08649.1"/>
    <property type="molecule type" value="Genomic_DNA"/>
</dbReference>
<reference evidence="1 2" key="1">
    <citation type="journal article" date="2013" name="Front. Microbiol.">
        <title>Comparative genomic analyses of the cyanobacterium, Lyngbya aestuarii BL J, a powerful hydrogen producer.</title>
        <authorList>
            <person name="Kothari A."/>
            <person name="Vaughn M."/>
            <person name="Garcia-Pichel F."/>
        </authorList>
    </citation>
    <scope>NUCLEOTIDE SEQUENCE [LARGE SCALE GENOMIC DNA]</scope>
    <source>
        <strain evidence="1 2">BL J</strain>
    </source>
</reference>
<gene>
    <name evidence="1" type="ORF">M595_1387</name>
</gene>
<organism evidence="1 2">
    <name type="scientific">Lyngbya aestuarii BL J</name>
    <dbReference type="NCBI Taxonomy" id="1348334"/>
    <lineage>
        <taxon>Bacteria</taxon>
        <taxon>Bacillati</taxon>
        <taxon>Cyanobacteriota</taxon>
        <taxon>Cyanophyceae</taxon>
        <taxon>Oscillatoriophycideae</taxon>
        <taxon>Oscillatoriales</taxon>
        <taxon>Microcoleaceae</taxon>
        <taxon>Lyngbya</taxon>
    </lineage>
</organism>
<evidence type="ECO:0000313" key="1">
    <source>
        <dbReference type="EMBL" id="ERT08649.1"/>
    </source>
</evidence>
<name>U7QL08_9CYAN</name>
<evidence type="ECO:0000313" key="2">
    <source>
        <dbReference type="Proteomes" id="UP000017127"/>
    </source>
</evidence>
<protein>
    <submittedName>
        <fullName evidence="1">Uncharacterized protein</fullName>
    </submittedName>
</protein>